<name>A0A1E1F5G2_9SPHN</name>
<dbReference type="RefSeq" id="WP_066519718.1">
    <property type="nucleotide sequence ID" value="NZ_AP017655.1"/>
</dbReference>
<dbReference type="PANTHER" id="PTHR35862">
    <property type="entry name" value="FELS-2 PROPHAGE PROTEIN"/>
    <property type="match status" value="1"/>
</dbReference>
<keyword evidence="2" id="KW-1185">Reference proteome</keyword>
<sequence length="294" mass="31862">MALTSSAALDLSKLPPPAFVETLDYEAILADLIAEAKDRMPGFAPRESSPAMKLLEIFAYREMLLRQRFNDVGRSIMLAFGHDADLDHLAAFYGVDRLLIRPATDLEPEVLEDDDSFRARIQLAPEELPYAGITGAGYRSRALRLSPAIKDVATIKREGGRVDVVLLGREGDGTVPPDIVQLVTRSFLEEDAVQLTDIVTIRAAQILPYDIALTLHVRPGPDQSLLRVAAEEAVRRYAALRHRVGAVVFAQMLSSAASVGGVEHVGIGSADIDPGPYGAAWLRDLTVDVQVIGG</sequence>
<organism evidence="1 2">
    <name type="scientific">Sphingobium cloacae</name>
    <dbReference type="NCBI Taxonomy" id="120107"/>
    <lineage>
        <taxon>Bacteria</taxon>
        <taxon>Pseudomonadati</taxon>
        <taxon>Pseudomonadota</taxon>
        <taxon>Alphaproteobacteria</taxon>
        <taxon>Sphingomonadales</taxon>
        <taxon>Sphingomonadaceae</taxon>
        <taxon>Sphingobium</taxon>
    </lineage>
</organism>
<evidence type="ECO:0000313" key="1">
    <source>
        <dbReference type="EMBL" id="BAV65760.1"/>
    </source>
</evidence>
<dbReference type="EMBL" id="AP017655">
    <property type="protein sequence ID" value="BAV65760.1"/>
    <property type="molecule type" value="Genomic_DNA"/>
</dbReference>
<dbReference type="AlphaFoldDB" id="A0A1E1F5G2"/>
<dbReference type="PANTHER" id="PTHR35862:SF1">
    <property type="entry name" value="FELS-2 PROPHAGE PROTEIN"/>
    <property type="match status" value="1"/>
</dbReference>
<proteinExistence type="predicted"/>
<dbReference type="KEGG" id="sclo:SCLO_1027200"/>
<dbReference type="Proteomes" id="UP000218272">
    <property type="component" value="Chromosome SCLO_1"/>
</dbReference>
<evidence type="ECO:0000313" key="2">
    <source>
        <dbReference type="Proteomes" id="UP000218272"/>
    </source>
</evidence>
<dbReference type="InterPro" id="IPR014507">
    <property type="entry name" value="Baseplate_assembly_J_pred"/>
</dbReference>
<protein>
    <submittedName>
        <fullName evidence="1">Uncharacterized protein</fullName>
    </submittedName>
</protein>
<accession>A0A1E1F5G2</accession>
<gene>
    <name evidence="1" type="ORF">SCLO_1027200</name>
</gene>
<reference evidence="1 2" key="1">
    <citation type="submission" date="2016-10" db="EMBL/GenBank/DDBJ databases">
        <title>Complete Genome Sequence of the Nonylphenol-Degrading Bacterium Sphingobium cloacae JCM 10874T.</title>
        <authorList>
            <person name="Ootsuka M."/>
            <person name="Nishizawa T."/>
            <person name="Ohta H."/>
        </authorList>
    </citation>
    <scope>NUCLEOTIDE SEQUENCE [LARGE SCALE GENOMIC DNA]</scope>
    <source>
        <strain evidence="1 2">JCM 10874</strain>
    </source>
</reference>
<dbReference type="InterPro" id="IPR052726">
    <property type="entry name" value="Phage_Baseplate_Hub"/>
</dbReference>
<dbReference type="PIRSF" id="PIRSF020481">
    <property type="entry name" value="BAP"/>
    <property type="match status" value="1"/>
</dbReference>